<keyword evidence="2" id="KW-0604">Photosystem II</keyword>
<dbReference type="AlphaFoldDB" id="A0A2N8TA13"/>
<keyword evidence="4" id="KW-0378">Hydrolase</keyword>
<dbReference type="Gene3D" id="2.130.10.10">
    <property type="entry name" value="YVTN repeat-like/Quinoprotein amine dehydrogenase"/>
    <property type="match status" value="2"/>
</dbReference>
<dbReference type="PANTHER" id="PTHR47199">
    <property type="entry name" value="PHOTOSYSTEM II STABILITY/ASSEMBLY FACTOR HCF136, CHLOROPLASTIC"/>
    <property type="match status" value="1"/>
</dbReference>
<dbReference type="InterPro" id="IPR015943">
    <property type="entry name" value="WD40/YVTN_repeat-like_dom_sf"/>
</dbReference>
<dbReference type="Pfam" id="PF14870">
    <property type="entry name" value="PSII_BNR"/>
    <property type="match status" value="1"/>
</dbReference>
<dbReference type="Proteomes" id="UP000236023">
    <property type="component" value="Unassembled WGS sequence"/>
</dbReference>
<dbReference type="PANTHER" id="PTHR47199:SF2">
    <property type="entry name" value="PHOTOSYSTEM II STABILITY_ASSEMBLY FACTOR HCF136, CHLOROPLASTIC"/>
    <property type="match status" value="1"/>
</dbReference>
<evidence type="ECO:0000313" key="5">
    <source>
        <dbReference type="Proteomes" id="UP000236023"/>
    </source>
</evidence>
<dbReference type="GO" id="GO:0016787">
    <property type="term" value="F:hydrolase activity"/>
    <property type="evidence" value="ECO:0007669"/>
    <property type="project" value="UniProtKB-KW"/>
</dbReference>
<name>A0A2N8TA13_STUST</name>
<evidence type="ECO:0000256" key="1">
    <source>
        <dbReference type="ARBA" id="ARBA00022531"/>
    </source>
</evidence>
<comment type="caution">
    <text evidence="4">The sequence shown here is derived from an EMBL/GenBank/DDBJ whole genome shotgun (WGS) entry which is preliminary data.</text>
</comment>
<reference evidence="4 5" key="1">
    <citation type="submission" date="2018-01" db="EMBL/GenBank/DDBJ databases">
        <title>Denitrification phenotypes of diverse strains of Pseudomonas stutzeri.</title>
        <authorList>
            <person name="Milligan D.A."/>
            <person name="Bergaust L."/>
            <person name="Bakken L.R."/>
            <person name="Frostegard A."/>
        </authorList>
    </citation>
    <scope>NUCLEOTIDE SEQUENCE [LARGE SCALE GENOMIC DNA]</scope>
    <source>
        <strain evidence="4 5">24a75</strain>
    </source>
</reference>
<keyword evidence="1" id="KW-0602">Photosynthesis</keyword>
<dbReference type="RefSeq" id="WP_102893186.1">
    <property type="nucleotide sequence ID" value="NZ_POUT01000001.1"/>
</dbReference>
<gene>
    <name evidence="4" type="ORF">CXK94_02800</name>
</gene>
<evidence type="ECO:0000256" key="2">
    <source>
        <dbReference type="ARBA" id="ARBA00023276"/>
    </source>
</evidence>
<dbReference type="CDD" id="cd15482">
    <property type="entry name" value="Sialidase_non-viral"/>
    <property type="match status" value="1"/>
</dbReference>
<dbReference type="SUPFAM" id="SSF110296">
    <property type="entry name" value="Oligoxyloglucan reducing end-specific cellobiohydrolase"/>
    <property type="match status" value="1"/>
</dbReference>
<dbReference type="InterPro" id="IPR028203">
    <property type="entry name" value="PSII_CF48-like_dom"/>
</dbReference>
<dbReference type="EMBL" id="POUT01000001">
    <property type="protein sequence ID" value="PNG11525.1"/>
    <property type="molecule type" value="Genomic_DNA"/>
</dbReference>
<proteinExistence type="predicted"/>
<evidence type="ECO:0000259" key="3">
    <source>
        <dbReference type="Pfam" id="PF14870"/>
    </source>
</evidence>
<accession>A0A2N8TA13</accession>
<protein>
    <submittedName>
        <fullName evidence="4">Glycosyl hydrolase</fullName>
    </submittedName>
</protein>
<evidence type="ECO:0000313" key="4">
    <source>
        <dbReference type="EMBL" id="PNG11525.1"/>
    </source>
</evidence>
<sequence length="336" mass="35873">MPHSPAFVRSGAAPRASALRTLLLAGFPVLLSGCEAALDLTAVHRQADQPSQRIDYYQAMAGTPRVTLLAGNDGVLLASRDQGASWQRRQIARGAHVIDLDACANGSFVALDFAGGLWHSADDGTSWRRVELPSQEQMMTATCAPDGSWWVAGSYSTLLSSRDRGASWQTSSLDEDAMLTTLQFIDERQAVATGEFGLVFTSEDGGQSWEPAGSLPDEFYPHAAHFRSLAEGWVGGLNGFIYHTADGGETWQRQDTPTRAPIFAFSAGADGLFAIGDHSSVLRLAGDRWQALALPSEPVYLRAAAMTAEHRLTVAGGKGLLLGLDTRPSLTAAQAQ</sequence>
<feature type="domain" description="Photosynthesis system II assembly factor Ycf48/Hcf136-like" evidence="3">
    <location>
        <begin position="167"/>
        <end position="256"/>
    </location>
</feature>
<organism evidence="4 5">
    <name type="scientific">Stutzerimonas stutzeri</name>
    <name type="common">Pseudomonas stutzeri</name>
    <dbReference type="NCBI Taxonomy" id="316"/>
    <lineage>
        <taxon>Bacteria</taxon>
        <taxon>Pseudomonadati</taxon>
        <taxon>Pseudomonadota</taxon>
        <taxon>Gammaproteobacteria</taxon>
        <taxon>Pseudomonadales</taxon>
        <taxon>Pseudomonadaceae</taxon>
        <taxon>Stutzerimonas</taxon>
    </lineage>
</organism>
<dbReference type="GO" id="GO:0009523">
    <property type="term" value="C:photosystem II"/>
    <property type="evidence" value="ECO:0007669"/>
    <property type="project" value="UniProtKB-KW"/>
</dbReference>
<dbReference type="GO" id="GO:0015979">
    <property type="term" value="P:photosynthesis"/>
    <property type="evidence" value="ECO:0007669"/>
    <property type="project" value="UniProtKB-KW"/>
</dbReference>